<dbReference type="GO" id="GO:0006508">
    <property type="term" value="P:proteolysis"/>
    <property type="evidence" value="ECO:0007669"/>
    <property type="project" value="UniProtKB-KW"/>
</dbReference>
<protein>
    <submittedName>
        <fullName evidence="6">Retrovirus-related Pol polyprotein from transposon RE1</fullName>
    </submittedName>
</protein>
<dbReference type="Pfam" id="PF13976">
    <property type="entry name" value="gag_pre-integrs"/>
    <property type="match status" value="1"/>
</dbReference>
<dbReference type="AlphaFoldDB" id="A0AAE2BQ43"/>
<dbReference type="PANTHER" id="PTHR42648">
    <property type="entry name" value="TRANSPOSASE, PUTATIVE-RELATED"/>
    <property type="match status" value="1"/>
</dbReference>
<dbReference type="PANTHER" id="PTHR42648:SF31">
    <property type="entry name" value="RNA-DIRECTED DNA POLYMERASE"/>
    <property type="match status" value="1"/>
</dbReference>
<organism evidence="6 7">
    <name type="scientific">Sesamum angolense</name>
    <dbReference type="NCBI Taxonomy" id="2727404"/>
    <lineage>
        <taxon>Eukaryota</taxon>
        <taxon>Viridiplantae</taxon>
        <taxon>Streptophyta</taxon>
        <taxon>Embryophyta</taxon>
        <taxon>Tracheophyta</taxon>
        <taxon>Spermatophyta</taxon>
        <taxon>Magnoliopsida</taxon>
        <taxon>eudicotyledons</taxon>
        <taxon>Gunneridae</taxon>
        <taxon>Pentapetalae</taxon>
        <taxon>asterids</taxon>
        <taxon>lamiids</taxon>
        <taxon>Lamiales</taxon>
        <taxon>Pedaliaceae</taxon>
        <taxon>Sesamum</taxon>
    </lineage>
</organism>
<keyword evidence="3" id="KW-0064">Aspartyl protease</keyword>
<dbReference type="GO" id="GO:0015074">
    <property type="term" value="P:DNA integration"/>
    <property type="evidence" value="ECO:0007669"/>
    <property type="project" value="InterPro"/>
</dbReference>
<dbReference type="InterPro" id="IPR001584">
    <property type="entry name" value="Integrase_cat-core"/>
</dbReference>
<dbReference type="Proteomes" id="UP001289374">
    <property type="component" value="Unassembled WGS sequence"/>
</dbReference>
<keyword evidence="7" id="KW-1185">Reference proteome</keyword>
<evidence type="ECO:0000313" key="6">
    <source>
        <dbReference type="EMBL" id="KAK4393666.1"/>
    </source>
</evidence>
<dbReference type="Pfam" id="PF00665">
    <property type="entry name" value="rve"/>
    <property type="match status" value="1"/>
</dbReference>
<name>A0AAE2BQ43_9LAMI</name>
<evidence type="ECO:0000313" key="7">
    <source>
        <dbReference type="Proteomes" id="UP001289374"/>
    </source>
</evidence>
<proteinExistence type="predicted"/>
<dbReference type="InterPro" id="IPR057670">
    <property type="entry name" value="SH3_retrovirus"/>
</dbReference>
<evidence type="ECO:0000259" key="5">
    <source>
        <dbReference type="PROSITE" id="PS50994"/>
    </source>
</evidence>
<dbReference type="InterPro" id="IPR054722">
    <property type="entry name" value="PolX-like_BBD"/>
</dbReference>
<keyword evidence="1" id="KW-0645">Protease</keyword>
<dbReference type="Pfam" id="PF25597">
    <property type="entry name" value="SH3_retrovirus"/>
    <property type="match status" value="1"/>
</dbReference>
<dbReference type="InterPro" id="IPR043502">
    <property type="entry name" value="DNA/RNA_pol_sf"/>
</dbReference>
<evidence type="ECO:0000256" key="4">
    <source>
        <dbReference type="ARBA" id="ARBA00022801"/>
    </source>
</evidence>
<dbReference type="InterPro" id="IPR013103">
    <property type="entry name" value="RVT_2"/>
</dbReference>
<dbReference type="Pfam" id="PF22936">
    <property type="entry name" value="Pol_BBD"/>
    <property type="match status" value="1"/>
</dbReference>
<dbReference type="GO" id="GO:0004190">
    <property type="term" value="F:aspartic-type endopeptidase activity"/>
    <property type="evidence" value="ECO:0007669"/>
    <property type="project" value="UniProtKB-KW"/>
</dbReference>
<feature type="domain" description="Integrase catalytic" evidence="5">
    <location>
        <begin position="292"/>
        <end position="458"/>
    </location>
</feature>
<dbReference type="EMBL" id="JACGWL010000010">
    <property type="protein sequence ID" value="KAK4393666.1"/>
    <property type="molecule type" value="Genomic_DNA"/>
</dbReference>
<comment type="caution">
    <text evidence="6">The sequence shown here is derived from an EMBL/GenBank/DDBJ whole genome shotgun (WGS) entry which is preliminary data.</text>
</comment>
<dbReference type="InterPro" id="IPR036397">
    <property type="entry name" value="RNaseH_sf"/>
</dbReference>
<dbReference type="Gene3D" id="3.30.420.10">
    <property type="entry name" value="Ribonuclease H-like superfamily/Ribonuclease H"/>
    <property type="match status" value="1"/>
</dbReference>
<keyword evidence="2" id="KW-0479">Metal-binding</keyword>
<dbReference type="SUPFAM" id="SSF53098">
    <property type="entry name" value="Ribonuclease H-like"/>
    <property type="match status" value="1"/>
</dbReference>
<dbReference type="GO" id="GO:0003676">
    <property type="term" value="F:nucleic acid binding"/>
    <property type="evidence" value="ECO:0007669"/>
    <property type="project" value="InterPro"/>
</dbReference>
<dbReference type="Pfam" id="PF07727">
    <property type="entry name" value="RVT_2"/>
    <property type="match status" value="1"/>
</dbReference>
<reference evidence="6" key="2">
    <citation type="journal article" date="2024" name="Plant">
        <title>Genomic evolution and insights into agronomic trait innovations of Sesamum species.</title>
        <authorList>
            <person name="Miao H."/>
            <person name="Wang L."/>
            <person name="Qu L."/>
            <person name="Liu H."/>
            <person name="Sun Y."/>
            <person name="Le M."/>
            <person name="Wang Q."/>
            <person name="Wei S."/>
            <person name="Zheng Y."/>
            <person name="Lin W."/>
            <person name="Duan Y."/>
            <person name="Cao H."/>
            <person name="Xiong S."/>
            <person name="Wang X."/>
            <person name="Wei L."/>
            <person name="Li C."/>
            <person name="Ma Q."/>
            <person name="Ju M."/>
            <person name="Zhao R."/>
            <person name="Li G."/>
            <person name="Mu C."/>
            <person name="Tian Q."/>
            <person name="Mei H."/>
            <person name="Zhang T."/>
            <person name="Gao T."/>
            <person name="Zhang H."/>
        </authorList>
    </citation>
    <scope>NUCLEOTIDE SEQUENCE</scope>
    <source>
        <strain evidence="6">K16</strain>
    </source>
</reference>
<evidence type="ECO:0000256" key="3">
    <source>
        <dbReference type="ARBA" id="ARBA00022750"/>
    </source>
</evidence>
<keyword evidence="4" id="KW-0378">Hydrolase</keyword>
<gene>
    <name evidence="6" type="ORF">Sango_1837400</name>
</gene>
<dbReference type="InterPro" id="IPR012337">
    <property type="entry name" value="RNaseH-like_sf"/>
</dbReference>
<dbReference type="GO" id="GO:0046872">
    <property type="term" value="F:metal ion binding"/>
    <property type="evidence" value="ECO:0007669"/>
    <property type="project" value="UniProtKB-KW"/>
</dbReference>
<dbReference type="SUPFAM" id="SSF56672">
    <property type="entry name" value="DNA/RNA polymerases"/>
    <property type="match status" value="1"/>
</dbReference>
<dbReference type="PROSITE" id="PS50994">
    <property type="entry name" value="INTEGRASE"/>
    <property type="match status" value="1"/>
</dbReference>
<dbReference type="CDD" id="cd09272">
    <property type="entry name" value="RNase_HI_RT_Ty1"/>
    <property type="match status" value="1"/>
</dbReference>
<sequence>MDQASTKKCFKLHEFQNGKRLNEQTKNDGTFNNRVYVATEAQNSDDKGSTQRADIISELMEALKLVQTKVPQDPVKVHFAHDTEMAGITIQRDYTRESGSSHWIVDSGATNHMCGDARFFTTLTKLHKPTQVHLPDNSISYATHLGNIVLSPKLTLTDVLLIPSFKHNLISVSQLCKSHSVAFVFLTSSCILQDLMTKKQLAIGKQVGKLYLLDSESFIPATSLQQSCNSAGDVSVTNSKYDIWHRRLGHPSPLVLTHIHELKITTVNKNHICSICPLAKQSRKSFPSSTSCAKNPFDLIHVDIWGPYKQSSLSGCHYVLTIVDDYSRVTWTFLMHHKSQTTHILSSFIPKIQTQFNTTIRTIRTDNGSEFLSLSCQELLQKNGIVHEKSCIYTPQQNGVVERKHRHLLQVARALMFESHLPNFFWAESILTATHLINKLPSAILNWKSPYELLYNSPPSYDNLRTFGCLCFASNTFPHKSKFDPRAFKCIFIGYVLGQKAYKLYDLKHKTVLISRDVTFHENVFPYHDHSIPDTSPVLVPVSILDQTPEYTNTDTIIAPVSDSPPLDSHSSSIQTSVPNIPLRKSHRHIKPPSWLTDFYCNHFSTDFIHPSDLASSHTDFLAALSTIQEPSNYLQAKGCKEWEDAMSQELSALERNNTWEVVTLPKGKKAIGANGFSPVAKAVTVRIFLAVASSHGWPIHQVDINNAFLHGFLDEDIYMHAPDGYHVQPGQVCKLKRSLYGLKQASRQWNLELTTRLIAFGFHQSSHDHCLFTQTTGAGLVALIVYVDDVLITCPSEDKITEIKHFLDAAFTIKDLGHAKYFLGLEIARSTAGTSITQHKFIRDINHIDDWWVGSCISALQGPTFPLGLNNLANCSCSLHYSHGSSFASGAALISWKTKKQTTVARSTAEAEYRSLGTTVCELQWVTYLLSDLSIQVPTPIPLYCDNQAAIHIVANPVFHERTKHLEIDCHLVRDKFKAGFVLPRHISGTQQLADVLTKSLSGSQFSNLLSKMGLMSFPQVHLEGGMKRINTTTSCSNGESSCSYDESNPDTVAT</sequence>
<dbReference type="InterPro" id="IPR039537">
    <property type="entry name" value="Retrotran_Ty1/copia-like"/>
</dbReference>
<accession>A0AAE2BQ43</accession>
<dbReference type="InterPro" id="IPR025724">
    <property type="entry name" value="GAG-pre-integrase_dom"/>
</dbReference>
<evidence type="ECO:0000256" key="1">
    <source>
        <dbReference type="ARBA" id="ARBA00022670"/>
    </source>
</evidence>
<evidence type="ECO:0000256" key="2">
    <source>
        <dbReference type="ARBA" id="ARBA00022723"/>
    </source>
</evidence>
<reference evidence="6" key="1">
    <citation type="submission" date="2020-06" db="EMBL/GenBank/DDBJ databases">
        <authorList>
            <person name="Li T."/>
            <person name="Hu X."/>
            <person name="Zhang T."/>
            <person name="Song X."/>
            <person name="Zhang H."/>
            <person name="Dai N."/>
            <person name="Sheng W."/>
            <person name="Hou X."/>
            <person name="Wei L."/>
        </authorList>
    </citation>
    <scope>NUCLEOTIDE SEQUENCE</scope>
    <source>
        <strain evidence="6">K16</strain>
        <tissue evidence="6">Leaf</tissue>
    </source>
</reference>